<evidence type="ECO:0000313" key="20">
    <source>
        <dbReference type="EMBL" id="OJI93515.1"/>
    </source>
</evidence>
<evidence type="ECO:0000313" key="21">
    <source>
        <dbReference type="Proteomes" id="UP000184514"/>
    </source>
</evidence>
<protein>
    <recommendedName>
        <fullName evidence="6 19">Adenosylcobinamide-GDP ribazoletransferase</fullName>
        <ecNumber evidence="5 19">2.7.8.26</ecNumber>
    </recommendedName>
    <alternativeName>
        <fullName evidence="16 19">Cobalamin synthase</fullName>
    </alternativeName>
    <alternativeName>
        <fullName evidence="15 19">Cobalamin-5'-phosphate synthase</fullName>
    </alternativeName>
</protein>
<dbReference type="UniPathway" id="UPA00148">
    <property type="reaction ID" value="UER00238"/>
</dbReference>
<dbReference type="InterPro" id="IPR003805">
    <property type="entry name" value="CobS"/>
</dbReference>
<comment type="subcellular location">
    <subcellularLocation>
        <location evidence="2 19">Cell membrane</location>
        <topology evidence="2 19">Multi-pass membrane protein</topology>
    </subcellularLocation>
</comment>
<evidence type="ECO:0000256" key="16">
    <source>
        <dbReference type="ARBA" id="ARBA00032853"/>
    </source>
</evidence>
<feature type="transmembrane region" description="Helical" evidence="19">
    <location>
        <begin position="200"/>
        <end position="226"/>
    </location>
</feature>
<dbReference type="GO" id="GO:0005886">
    <property type="term" value="C:plasma membrane"/>
    <property type="evidence" value="ECO:0007669"/>
    <property type="project" value="UniProtKB-SubCell"/>
</dbReference>
<evidence type="ECO:0000256" key="4">
    <source>
        <dbReference type="ARBA" id="ARBA00010561"/>
    </source>
</evidence>
<keyword evidence="7 19" id="KW-1003">Cell membrane</keyword>
<comment type="caution">
    <text evidence="20">The sequence shown here is derived from an EMBL/GenBank/DDBJ whole genome shotgun (WGS) entry which is preliminary data.</text>
</comment>
<dbReference type="PANTHER" id="PTHR34148:SF1">
    <property type="entry name" value="ADENOSYLCOBINAMIDE-GDP RIBAZOLETRANSFERASE"/>
    <property type="match status" value="1"/>
</dbReference>
<dbReference type="EC" id="2.7.8.26" evidence="5 19"/>
<evidence type="ECO:0000256" key="11">
    <source>
        <dbReference type="ARBA" id="ARBA00022842"/>
    </source>
</evidence>
<keyword evidence="9 19" id="KW-0808">Transferase</keyword>
<dbReference type="AlphaFoldDB" id="A0A1L9NW39"/>
<comment type="cofactor">
    <cofactor evidence="1 19">
        <name>Mg(2+)</name>
        <dbReference type="ChEBI" id="CHEBI:18420"/>
    </cofactor>
</comment>
<dbReference type="HAMAP" id="MF_00719">
    <property type="entry name" value="CobS"/>
    <property type="match status" value="1"/>
</dbReference>
<dbReference type="STRING" id="696762.PFRI_22790"/>
<dbReference type="PANTHER" id="PTHR34148">
    <property type="entry name" value="ADENOSYLCOBINAMIDE-GDP RIBAZOLETRANSFERASE"/>
    <property type="match status" value="1"/>
</dbReference>
<keyword evidence="21" id="KW-1185">Reference proteome</keyword>
<evidence type="ECO:0000256" key="5">
    <source>
        <dbReference type="ARBA" id="ARBA00013200"/>
    </source>
</evidence>
<comment type="catalytic activity">
    <reaction evidence="17 19">
        <text>alpha-ribazole + adenosylcob(III)inamide-GDP = adenosylcob(III)alamin + GMP + H(+)</text>
        <dbReference type="Rhea" id="RHEA:16049"/>
        <dbReference type="ChEBI" id="CHEBI:10329"/>
        <dbReference type="ChEBI" id="CHEBI:15378"/>
        <dbReference type="ChEBI" id="CHEBI:18408"/>
        <dbReference type="ChEBI" id="CHEBI:58115"/>
        <dbReference type="ChEBI" id="CHEBI:60487"/>
        <dbReference type="EC" id="2.7.8.26"/>
    </reaction>
</comment>
<evidence type="ECO:0000256" key="12">
    <source>
        <dbReference type="ARBA" id="ARBA00022989"/>
    </source>
</evidence>
<evidence type="ECO:0000256" key="19">
    <source>
        <dbReference type="HAMAP-Rule" id="MF_00719"/>
    </source>
</evidence>
<sequence length="265" mass="27981">MFNKSRIRDKVGTTLLAPQNDLFKDTLVALSLLTRLPIKLDDDAYAYSARAAWAYPLVGVVTGLLACIAAQVALWIGLPLWCAATFALATGIIVTGAMHEDGLGDCADGFWGGWDPAMRLKIMKDSQIGTYGVLALLVTMGLRFGVIWEMLRWDSWVLPLIAIHVASRAVMPAVMTMLPHARDTGLSKSVGRVNANSAQIAASIGAVALGMGFGLFGLALVLVAIITTLVCVRLARAKIGGQTGDVCGASQQICEVALLLAVLAS</sequence>
<evidence type="ECO:0000256" key="8">
    <source>
        <dbReference type="ARBA" id="ARBA00022573"/>
    </source>
</evidence>
<keyword evidence="8 19" id="KW-0169">Cobalamin biosynthesis</keyword>
<evidence type="ECO:0000256" key="2">
    <source>
        <dbReference type="ARBA" id="ARBA00004651"/>
    </source>
</evidence>
<comment type="similarity">
    <text evidence="4 19">Belongs to the CobS family.</text>
</comment>
<evidence type="ECO:0000256" key="10">
    <source>
        <dbReference type="ARBA" id="ARBA00022692"/>
    </source>
</evidence>
<reference evidence="20 21" key="1">
    <citation type="submission" date="2016-10" db="EMBL/GenBank/DDBJ databases">
        <title>Genome sequence of Planktotalea frisia SH6-1.</title>
        <authorList>
            <person name="Poehlein A."/>
            <person name="Bakenhus I."/>
            <person name="Voget S."/>
            <person name="Brinkhoff T."/>
            <person name="Simon M."/>
        </authorList>
    </citation>
    <scope>NUCLEOTIDE SEQUENCE [LARGE SCALE GENOMIC DNA]</scope>
    <source>
        <strain evidence="20 21">SH6-1</strain>
    </source>
</reference>
<comment type="function">
    <text evidence="14 19">Joins adenosylcobinamide-GDP and alpha-ribazole to generate adenosylcobalamin (Ado-cobalamin). Also synthesizes adenosylcobalamin 5'-phosphate from adenosylcobinamide-GDP and alpha-ribazole 5'-phosphate.</text>
</comment>
<comment type="pathway">
    <text evidence="3 19">Cofactor biosynthesis; adenosylcobalamin biosynthesis; adenosylcobalamin from cob(II)yrinate a,c-diamide: step 7/7.</text>
</comment>
<evidence type="ECO:0000256" key="6">
    <source>
        <dbReference type="ARBA" id="ARBA00015850"/>
    </source>
</evidence>
<evidence type="ECO:0000256" key="9">
    <source>
        <dbReference type="ARBA" id="ARBA00022679"/>
    </source>
</evidence>
<dbReference type="RefSeq" id="WP_072630832.1">
    <property type="nucleotide sequence ID" value="NZ_MLCB01000142.1"/>
</dbReference>
<evidence type="ECO:0000256" key="3">
    <source>
        <dbReference type="ARBA" id="ARBA00004663"/>
    </source>
</evidence>
<gene>
    <name evidence="20" type="primary">cobS_1</name>
    <name evidence="19" type="synonym">cobS</name>
    <name evidence="20" type="ORF">PFRI_22790</name>
</gene>
<keyword evidence="13 19" id="KW-0472">Membrane</keyword>
<dbReference type="GO" id="GO:0051073">
    <property type="term" value="F:adenosylcobinamide-GDP ribazoletransferase activity"/>
    <property type="evidence" value="ECO:0007669"/>
    <property type="project" value="UniProtKB-UniRule"/>
</dbReference>
<name>A0A1L9NW39_9RHOB</name>
<dbReference type="OrthoDB" id="9794626at2"/>
<accession>A0A1L9NW39</accession>
<dbReference type="Proteomes" id="UP000184514">
    <property type="component" value="Unassembled WGS sequence"/>
</dbReference>
<evidence type="ECO:0000256" key="15">
    <source>
        <dbReference type="ARBA" id="ARBA00032605"/>
    </source>
</evidence>
<keyword evidence="11 19" id="KW-0460">Magnesium</keyword>
<dbReference type="Pfam" id="PF02654">
    <property type="entry name" value="CobS"/>
    <property type="match status" value="1"/>
</dbReference>
<feature type="transmembrane region" description="Helical" evidence="19">
    <location>
        <begin position="78"/>
        <end position="98"/>
    </location>
</feature>
<proteinExistence type="inferred from homology"/>
<keyword evidence="10 19" id="KW-0812">Transmembrane</keyword>
<dbReference type="EMBL" id="MLCB01000142">
    <property type="protein sequence ID" value="OJI93515.1"/>
    <property type="molecule type" value="Genomic_DNA"/>
</dbReference>
<keyword evidence="12 19" id="KW-1133">Transmembrane helix</keyword>
<evidence type="ECO:0000256" key="13">
    <source>
        <dbReference type="ARBA" id="ARBA00023136"/>
    </source>
</evidence>
<comment type="catalytic activity">
    <reaction evidence="18 19">
        <text>alpha-ribazole 5'-phosphate + adenosylcob(III)inamide-GDP = adenosylcob(III)alamin 5'-phosphate + GMP + H(+)</text>
        <dbReference type="Rhea" id="RHEA:23560"/>
        <dbReference type="ChEBI" id="CHEBI:15378"/>
        <dbReference type="ChEBI" id="CHEBI:57918"/>
        <dbReference type="ChEBI" id="CHEBI:58115"/>
        <dbReference type="ChEBI" id="CHEBI:60487"/>
        <dbReference type="ChEBI" id="CHEBI:60493"/>
        <dbReference type="EC" id="2.7.8.26"/>
    </reaction>
</comment>
<feature type="transmembrane region" description="Helical" evidence="19">
    <location>
        <begin position="156"/>
        <end position="179"/>
    </location>
</feature>
<organism evidence="20 21">
    <name type="scientific">Planktotalea frisia</name>
    <dbReference type="NCBI Taxonomy" id="696762"/>
    <lineage>
        <taxon>Bacteria</taxon>
        <taxon>Pseudomonadati</taxon>
        <taxon>Pseudomonadota</taxon>
        <taxon>Alphaproteobacteria</taxon>
        <taxon>Rhodobacterales</taxon>
        <taxon>Paracoccaceae</taxon>
        <taxon>Planktotalea</taxon>
    </lineage>
</organism>
<dbReference type="GO" id="GO:0009236">
    <property type="term" value="P:cobalamin biosynthetic process"/>
    <property type="evidence" value="ECO:0007669"/>
    <property type="project" value="UniProtKB-UniRule"/>
</dbReference>
<evidence type="ECO:0000256" key="17">
    <source>
        <dbReference type="ARBA" id="ARBA00048623"/>
    </source>
</evidence>
<feature type="transmembrane region" description="Helical" evidence="19">
    <location>
        <begin position="128"/>
        <end position="150"/>
    </location>
</feature>
<evidence type="ECO:0000256" key="14">
    <source>
        <dbReference type="ARBA" id="ARBA00025228"/>
    </source>
</evidence>
<evidence type="ECO:0000256" key="7">
    <source>
        <dbReference type="ARBA" id="ARBA00022475"/>
    </source>
</evidence>
<evidence type="ECO:0000256" key="1">
    <source>
        <dbReference type="ARBA" id="ARBA00001946"/>
    </source>
</evidence>
<evidence type="ECO:0000256" key="18">
    <source>
        <dbReference type="ARBA" id="ARBA00049504"/>
    </source>
</evidence>
<dbReference type="GO" id="GO:0008818">
    <property type="term" value="F:cobalamin 5'-phosphate synthase activity"/>
    <property type="evidence" value="ECO:0007669"/>
    <property type="project" value="UniProtKB-UniRule"/>
</dbReference>